<evidence type="ECO:0000313" key="1">
    <source>
        <dbReference type="EMBL" id="MDR7119214.1"/>
    </source>
</evidence>
<protein>
    <submittedName>
        <fullName evidence="1">FlaA1/EpsC-like NDP-sugar epimerase</fullName>
    </submittedName>
</protein>
<dbReference type="Proteomes" id="UP001257909">
    <property type="component" value="Unassembled WGS sequence"/>
</dbReference>
<accession>A0ABU1VU16</accession>
<dbReference type="InterPro" id="IPR029063">
    <property type="entry name" value="SAM-dependent_MTases_sf"/>
</dbReference>
<dbReference type="SUPFAM" id="SSF53335">
    <property type="entry name" value="S-adenosyl-L-methionine-dependent methyltransferases"/>
    <property type="match status" value="1"/>
</dbReference>
<organism evidence="1 2">
    <name type="scientific">Rheinheimera soli</name>
    <dbReference type="NCBI Taxonomy" id="443616"/>
    <lineage>
        <taxon>Bacteria</taxon>
        <taxon>Pseudomonadati</taxon>
        <taxon>Pseudomonadota</taxon>
        <taxon>Gammaproteobacteria</taxon>
        <taxon>Chromatiales</taxon>
        <taxon>Chromatiaceae</taxon>
        <taxon>Rheinheimera</taxon>
    </lineage>
</organism>
<dbReference type="Gene3D" id="3.40.50.720">
    <property type="entry name" value="NAD(P)-binding Rossmann-like Domain"/>
    <property type="match status" value="1"/>
</dbReference>
<proteinExistence type="predicted"/>
<comment type="caution">
    <text evidence="1">The sequence shown here is derived from an EMBL/GenBank/DDBJ whole genome shotgun (WGS) entry which is preliminary data.</text>
</comment>
<dbReference type="RefSeq" id="WP_310273558.1">
    <property type="nucleotide sequence ID" value="NZ_JAVDWR010000001.1"/>
</dbReference>
<dbReference type="EMBL" id="JAVDWR010000001">
    <property type="protein sequence ID" value="MDR7119214.1"/>
    <property type="molecule type" value="Genomic_DNA"/>
</dbReference>
<name>A0ABU1VU16_9GAMM</name>
<evidence type="ECO:0000313" key="2">
    <source>
        <dbReference type="Proteomes" id="UP001257909"/>
    </source>
</evidence>
<keyword evidence="2" id="KW-1185">Reference proteome</keyword>
<sequence>MAVEPDMGLFAACPQLSKLLNALAQIRQGKDAQSLAKGALSADYANQRILIFGTGEAGKRFYQMFHQHYQVLAFIDNDQNKQGTTLNNLPVLSPADIGAMSYDVIYIASQYYRAIYQQLVLELAVPAFKVKY</sequence>
<gene>
    <name evidence="1" type="ORF">J2W69_000129</name>
</gene>
<reference evidence="1 2" key="1">
    <citation type="submission" date="2023-07" db="EMBL/GenBank/DDBJ databases">
        <title>Sorghum-associated microbial communities from plants grown in Nebraska, USA.</title>
        <authorList>
            <person name="Schachtman D."/>
        </authorList>
    </citation>
    <scope>NUCLEOTIDE SEQUENCE [LARGE SCALE GENOMIC DNA]</scope>
    <source>
        <strain evidence="1 2">4138</strain>
    </source>
</reference>